<evidence type="ECO:0000313" key="2">
    <source>
        <dbReference type="EMBL" id="KAF6024103.1"/>
    </source>
</evidence>
<gene>
    <name evidence="2" type="ORF">EB796_017593</name>
</gene>
<dbReference type="AlphaFoldDB" id="A0A7J7JE20"/>
<sequence>MEGRLRPPFAYTGKTMDFNSRRISSCSSGSTSSSSYASSDDNMFLQRSLENCHAARHLDQQYHCLSHDNEGYHHEEGLHRDSLSSGERARPLDNCKGNRQRTISPSSIYPFNVNSHINQPAKQVTTEQSLFLTEETVGRPVIGCR</sequence>
<evidence type="ECO:0000256" key="1">
    <source>
        <dbReference type="SAM" id="MobiDB-lite"/>
    </source>
</evidence>
<accession>A0A7J7JE20</accession>
<dbReference type="EMBL" id="VXIV02002617">
    <property type="protein sequence ID" value="KAF6024103.1"/>
    <property type="molecule type" value="Genomic_DNA"/>
</dbReference>
<evidence type="ECO:0000313" key="3">
    <source>
        <dbReference type="Proteomes" id="UP000593567"/>
    </source>
</evidence>
<feature type="compositionally biased region" description="Basic and acidic residues" evidence="1">
    <location>
        <begin position="73"/>
        <end position="93"/>
    </location>
</feature>
<reference evidence="2" key="1">
    <citation type="submission" date="2020-06" db="EMBL/GenBank/DDBJ databases">
        <title>Draft genome of Bugula neritina, a colonial animal packing powerful symbionts and potential medicines.</title>
        <authorList>
            <person name="Rayko M."/>
        </authorList>
    </citation>
    <scope>NUCLEOTIDE SEQUENCE [LARGE SCALE GENOMIC DNA]</scope>
    <source>
        <strain evidence="2">Kwan_BN1</strain>
    </source>
</reference>
<protein>
    <submittedName>
        <fullName evidence="2">Uncharacterized protein</fullName>
    </submittedName>
</protein>
<organism evidence="2 3">
    <name type="scientific">Bugula neritina</name>
    <name type="common">Brown bryozoan</name>
    <name type="synonym">Sertularia neritina</name>
    <dbReference type="NCBI Taxonomy" id="10212"/>
    <lineage>
        <taxon>Eukaryota</taxon>
        <taxon>Metazoa</taxon>
        <taxon>Spiralia</taxon>
        <taxon>Lophotrochozoa</taxon>
        <taxon>Bryozoa</taxon>
        <taxon>Gymnolaemata</taxon>
        <taxon>Cheilostomatida</taxon>
        <taxon>Flustrina</taxon>
        <taxon>Buguloidea</taxon>
        <taxon>Bugulidae</taxon>
        <taxon>Bugula</taxon>
    </lineage>
</organism>
<dbReference type="Proteomes" id="UP000593567">
    <property type="component" value="Unassembled WGS sequence"/>
</dbReference>
<comment type="caution">
    <text evidence="2">The sequence shown here is derived from an EMBL/GenBank/DDBJ whole genome shotgun (WGS) entry which is preliminary data.</text>
</comment>
<feature type="region of interest" description="Disordered" evidence="1">
    <location>
        <begin position="73"/>
        <end position="101"/>
    </location>
</feature>
<name>A0A7J7JE20_BUGNE</name>
<proteinExistence type="predicted"/>
<keyword evidence="3" id="KW-1185">Reference proteome</keyword>